<gene>
    <name evidence="2" type="ORF">ENL71_05970</name>
</gene>
<sequence>MKFVLQTFKTEKRLIFISFLIFALSCLLGILTGIYFGDEIQKLLNQYLRKLFESIIKDAKSPYLLFTGILKNNMKVYFIIITLGTLSFGLISALVLFTNGFIVGAIGAISAKHMSIAKTLLLILPHGIFEIAAFLIGSAASAIFLESAVLSKEKPDIKLSFKRFFVLAVCGAILVVFAAFIEAFITLRFAK</sequence>
<dbReference type="PROSITE" id="PS51257">
    <property type="entry name" value="PROKAR_LIPOPROTEIN"/>
    <property type="match status" value="1"/>
</dbReference>
<dbReference type="AlphaFoldDB" id="A0A7C5V5S0"/>
<organism evidence="2">
    <name type="scientific">Caldicellulosiruptor owensensis</name>
    <dbReference type="NCBI Taxonomy" id="55205"/>
    <lineage>
        <taxon>Bacteria</taxon>
        <taxon>Bacillati</taxon>
        <taxon>Bacillota</taxon>
        <taxon>Bacillota incertae sedis</taxon>
        <taxon>Caldicellulosiruptorales</taxon>
        <taxon>Caldicellulosiruptoraceae</taxon>
        <taxon>Caldicellulosiruptor</taxon>
    </lineage>
</organism>
<reference evidence="2" key="1">
    <citation type="journal article" date="2020" name="mSystems">
        <title>Genome- and Community-Level Interaction Insights into Carbon Utilization and Element Cycling Functions of Hydrothermarchaeota in Hydrothermal Sediment.</title>
        <authorList>
            <person name="Zhou Z."/>
            <person name="Liu Y."/>
            <person name="Xu W."/>
            <person name="Pan J."/>
            <person name="Luo Z.H."/>
            <person name="Li M."/>
        </authorList>
    </citation>
    <scope>NUCLEOTIDE SEQUENCE [LARGE SCALE GENOMIC DNA]</scope>
    <source>
        <strain evidence="2">SpSt-102</strain>
    </source>
</reference>
<evidence type="ECO:0000313" key="2">
    <source>
        <dbReference type="EMBL" id="HHS02045.1"/>
    </source>
</evidence>
<feature type="transmembrane region" description="Helical" evidence="1">
    <location>
        <begin position="76"/>
        <end position="109"/>
    </location>
</feature>
<dbReference type="InterPro" id="IPR002798">
    <property type="entry name" value="SpoIIM-like"/>
</dbReference>
<keyword evidence="1" id="KW-0472">Membrane</keyword>
<evidence type="ECO:0000256" key="1">
    <source>
        <dbReference type="SAM" id="Phobius"/>
    </source>
</evidence>
<dbReference type="PANTHER" id="PTHR35337:SF1">
    <property type="entry name" value="SLR1478 PROTEIN"/>
    <property type="match status" value="1"/>
</dbReference>
<proteinExistence type="predicted"/>
<dbReference type="EMBL" id="DRUZ01000078">
    <property type="protein sequence ID" value="HHS02045.1"/>
    <property type="molecule type" value="Genomic_DNA"/>
</dbReference>
<keyword evidence="1" id="KW-1133">Transmembrane helix</keyword>
<feature type="transmembrane region" description="Helical" evidence="1">
    <location>
        <begin position="121"/>
        <end position="144"/>
    </location>
</feature>
<dbReference type="PANTHER" id="PTHR35337">
    <property type="entry name" value="SLR1478 PROTEIN"/>
    <property type="match status" value="1"/>
</dbReference>
<dbReference type="Pfam" id="PF01944">
    <property type="entry name" value="SpoIIM"/>
    <property type="match status" value="1"/>
</dbReference>
<name>A0A7C5V5S0_9FIRM</name>
<feature type="transmembrane region" description="Helical" evidence="1">
    <location>
        <begin position="164"/>
        <end position="187"/>
    </location>
</feature>
<keyword evidence="1" id="KW-0812">Transmembrane</keyword>
<comment type="caution">
    <text evidence="2">The sequence shown here is derived from an EMBL/GenBank/DDBJ whole genome shotgun (WGS) entry which is preliminary data.</text>
</comment>
<protein>
    <submittedName>
        <fullName evidence="2">Stage II sporulation protein M</fullName>
    </submittedName>
</protein>
<feature type="transmembrane region" description="Helical" evidence="1">
    <location>
        <begin position="14"/>
        <end position="36"/>
    </location>
</feature>
<accession>A0A7C5V5S0</accession>